<dbReference type="PANTHER" id="PTHR13935">
    <property type="entry name" value="ACHAETE-SCUTE TRANSCRIPTION FACTOR-RELATED"/>
    <property type="match status" value="1"/>
</dbReference>
<gene>
    <name evidence="7" type="ORF">Lalb_Chr03g0032961</name>
</gene>
<dbReference type="Pfam" id="PF00010">
    <property type="entry name" value="HLH"/>
    <property type="match status" value="1"/>
</dbReference>
<proteinExistence type="predicted"/>
<comment type="caution">
    <text evidence="7">The sequence shown here is derived from an EMBL/GenBank/DDBJ whole genome shotgun (WGS) entry which is preliminary data.</text>
</comment>
<dbReference type="PANTHER" id="PTHR13935:SF106">
    <property type="entry name" value="ACHAETE-SCUTE COMPLEX PROTEIN T5-RELATED"/>
    <property type="match status" value="1"/>
</dbReference>
<evidence type="ECO:0000256" key="3">
    <source>
        <dbReference type="ARBA" id="ARBA00023015"/>
    </source>
</evidence>
<dbReference type="Proteomes" id="UP000447434">
    <property type="component" value="Chromosome 3"/>
</dbReference>
<dbReference type="SMART" id="SM00353">
    <property type="entry name" value="HLH"/>
    <property type="match status" value="1"/>
</dbReference>
<dbReference type="Gene3D" id="4.10.280.10">
    <property type="entry name" value="Helix-loop-helix DNA-binding domain"/>
    <property type="match status" value="1"/>
</dbReference>
<evidence type="ECO:0000313" key="8">
    <source>
        <dbReference type="Proteomes" id="UP000447434"/>
    </source>
</evidence>
<dbReference type="EMBL" id="WOCE01000003">
    <property type="protein sequence ID" value="KAE9617205.1"/>
    <property type="molecule type" value="Genomic_DNA"/>
</dbReference>
<evidence type="ECO:0000256" key="2">
    <source>
        <dbReference type="ARBA" id="ARBA00011738"/>
    </source>
</evidence>
<evidence type="ECO:0000313" key="7">
    <source>
        <dbReference type="EMBL" id="KAE9617205.1"/>
    </source>
</evidence>
<name>A0A6A4QR31_LUPAL</name>
<sequence>MFPLQRSNELVYQFSNIPHQQDNQFSGDLILDNYDFLDVNDSDKIFSSSIQPKKLICGAEKSNHGDSNEHKKKMVHREIERQRRQEMATLHASLRSLLPLEFIKGKRSISEQMNGAVNYIKQMQENIKELGAKKDELKKLTNSKLNNHVNNHSSSPFTIHENNGIVRIEVTIGFIEEKHKLSKLMQLLLEEELDVVNCLSTEINGRLFHSVHCEVNKSNSVDQSELRWKVANVITS</sequence>
<dbReference type="AlphaFoldDB" id="A0A6A4QR31"/>
<evidence type="ECO:0000256" key="4">
    <source>
        <dbReference type="ARBA" id="ARBA00023125"/>
    </source>
</evidence>
<protein>
    <submittedName>
        <fullName evidence="7">Putative transcription factor bHLH family</fullName>
    </submittedName>
</protein>
<dbReference type="InterPro" id="IPR011598">
    <property type="entry name" value="bHLH_dom"/>
</dbReference>
<comment type="subcellular location">
    <subcellularLocation>
        <location evidence="1">Nucleus</location>
    </subcellularLocation>
</comment>
<dbReference type="GO" id="GO:0090575">
    <property type="term" value="C:RNA polymerase II transcription regulator complex"/>
    <property type="evidence" value="ECO:0007669"/>
    <property type="project" value="TreeGrafter"/>
</dbReference>
<dbReference type="CDD" id="cd18914">
    <property type="entry name" value="bHLH_AtORG2_like"/>
    <property type="match status" value="1"/>
</dbReference>
<dbReference type="FunFam" id="4.10.280.10:FF:000085">
    <property type="entry name" value="Transcription factor bHLH126"/>
    <property type="match status" value="1"/>
</dbReference>
<dbReference type="SUPFAM" id="SSF47459">
    <property type="entry name" value="HLH, helix-loop-helix DNA-binding domain"/>
    <property type="match status" value="1"/>
</dbReference>
<dbReference type="GO" id="GO:0046983">
    <property type="term" value="F:protein dimerization activity"/>
    <property type="evidence" value="ECO:0007669"/>
    <property type="project" value="InterPro"/>
</dbReference>
<dbReference type="GO" id="GO:0000977">
    <property type="term" value="F:RNA polymerase II transcription regulatory region sequence-specific DNA binding"/>
    <property type="evidence" value="ECO:0007669"/>
    <property type="project" value="TreeGrafter"/>
</dbReference>
<evidence type="ECO:0000256" key="6">
    <source>
        <dbReference type="ARBA" id="ARBA00023242"/>
    </source>
</evidence>
<keyword evidence="8" id="KW-1185">Reference proteome</keyword>
<dbReference type="PROSITE" id="PS50888">
    <property type="entry name" value="BHLH"/>
    <property type="match status" value="1"/>
</dbReference>
<dbReference type="OrthoDB" id="1935281at2759"/>
<dbReference type="InterPro" id="IPR015660">
    <property type="entry name" value="MASH1/Ascl1a-like"/>
</dbReference>
<keyword evidence="4" id="KW-0238">DNA-binding</keyword>
<keyword evidence="5" id="KW-0804">Transcription</keyword>
<evidence type="ECO:0000256" key="1">
    <source>
        <dbReference type="ARBA" id="ARBA00004123"/>
    </source>
</evidence>
<dbReference type="InterPro" id="IPR036638">
    <property type="entry name" value="HLH_DNA-bd_sf"/>
</dbReference>
<accession>A0A6A4QR31</accession>
<dbReference type="GO" id="GO:0000981">
    <property type="term" value="F:DNA-binding transcription factor activity, RNA polymerase II-specific"/>
    <property type="evidence" value="ECO:0007669"/>
    <property type="project" value="TreeGrafter"/>
</dbReference>
<reference evidence="8" key="1">
    <citation type="journal article" date="2020" name="Nat. Commun.">
        <title>Genome sequence of the cluster root forming white lupin.</title>
        <authorList>
            <person name="Hufnagel B."/>
            <person name="Marques A."/>
            <person name="Soriano A."/>
            <person name="Marques L."/>
            <person name="Divol F."/>
            <person name="Doumas P."/>
            <person name="Sallet E."/>
            <person name="Mancinotti D."/>
            <person name="Carrere S."/>
            <person name="Marande W."/>
            <person name="Arribat S."/>
            <person name="Keller J."/>
            <person name="Huneau C."/>
            <person name="Blein T."/>
            <person name="Aime D."/>
            <person name="Laguerre M."/>
            <person name="Taylor J."/>
            <person name="Schubert V."/>
            <person name="Nelson M."/>
            <person name="Geu-Flores F."/>
            <person name="Crespi M."/>
            <person name="Gallardo-Guerrero K."/>
            <person name="Delaux P.-M."/>
            <person name="Salse J."/>
            <person name="Berges H."/>
            <person name="Guyot R."/>
            <person name="Gouzy J."/>
            <person name="Peret B."/>
        </authorList>
    </citation>
    <scope>NUCLEOTIDE SEQUENCE [LARGE SCALE GENOMIC DNA]</scope>
    <source>
        <strain evidence="8">cv. Amiga</strain>
    </source>
</reference>
<keyword evidence="3" id="KW-0805">Transcription regulation</keyword>
<comment type="subunit">
    <text evidence="2">Homodimer.</text>
</comment>
<organism evidence="7 8">
    <name type="scientific">Lupinus albus</name>
    <name type="common">White lupine</name>
    <name type="synonym">Lupinus termis</name>
    <dbReference type="NCBI Taxonomy" id="3870"/>
    <lineage>
        <taxon>Eukaryota</taxon>
        <taxon>Viridiplantae</taxon>
        <taxon>Streptophyta</taxon>
        <taxon>Embryophyta</taxon>
        <taxon>Tracheophyta</taxon>
        <taxon>Spermatophyta</taxon>
        <taxon>Magnoliopsida</taxon>
        <taxon>eudicotyledons</taxon>
        <taxon>Gunneridae</taxon>
        <taxon>Pentapetalae</taxon>
        <taxon>rosids</taxon>
        <taxon>fabids</taxon>
        <taxon>Fabales</taxon>
        <taxon>Fabaceae</taxon>
        <taxon>Papilionoideae</taxon>
        <taxon>50 kb inversion clade</taxon>
        <taxon>genistoids sensu lato</taxon>
        <taxon>core genistoids</taxon>
        <taxon>Genisteae</taxon>
        <taxon>Lupinus</taxon>
    </lineage>
</organism>
<keyword evidence="6" id="KW-0539">Nucleus</keyword>
<evidence type="ECO:0000256" key="5">
    <source>
        <dbReference type="ARBA" id="ARBA00023163"/>
    </source>
</evidence>